<name>A0A4Z2I1L6_9TELE</name>
<evidence type="ECO:0000313" key="1">
    <source>
        <dbReference type="EMBL" id="TNN71710.1"/>
    </source>
</evidence>
<protein>
    <submittedName>
        <fullName evidence="1">Uncharacterized protein</fullName>
    </submittedName>
</protein>
<comment type="caution">
    <text evidence="1">The sequence shown here is derived from an EMBL/GenBank/DDBJ whole genome shotgun (WGS) entry which is preliminary data.</text>
</comment>
<dbReference type="EMBL" id="SRLO01000146">
    <property type="protein sequence ID" value="TNN71710.1"/>
    <property type="molecule type" value="Genomic_DNA"/>
</dbReference>
<gene>
    <name evidence="1" type="ORF">EYF80_018061</name>
</gene>
<proteinExistence type="predicted"/>
<reference evidence="1 2" key="1">
    <citation type="submission" date="2019-03" db="EMBL/GenBank/DDBJ databases">
        <title>First draft genome of Liparis tanakae, snailfish: a comprehensive survey of snailfish specific genes.</title>
        <authorList>
            <person name="Kim W."/>
            <person name="Song I."/>
            <person name="Jeong J.-H."/>
            <person name="Kim D."/>
            <person name="Kim S."/>
            <person name="Ryu S."/>
            <person name="Song J.Y."/>
            <person name="Lee S.K."/>
        </authorList>
    </citation>
    <scope>NUCLEOTIDE SEQUENCE [LARGE SCALE GENOMIC DNA]</scope>
    <source>
        <tissue evidence="1">Muscle</tissue>
    </source>
</reference>
<accession>A0A4Z2I1L6</accession>
<dbReference type="AlphaFoldDB" id="A0A4Z2I1L6"/>
<keyword evidence="2" id="KW-1185">Reference proteome</keyword>
<evidence type="ECO:0000313" key="2">
    <source>
        <dbReference type="Proteomes" id="UP000314294"/>
    </source>
</evidence>
<dbReference type="Proteomes" id="UP000314294">
    <property type="component" value="Unassembled WGS sequence"/>
</dbReference>
<sequence>MAAVLPCAQMTVSVDDAFLVAKGATSLRSTPVVQLSPLSAMNGECYFGYGFLKMPSPLVYSNVSQGSSFHWLGLGGLLVTQGPVL</sequence>
<organism evidence="1 2">
    <name type="scientific">Liparis tanakae</name>
    <name type="common">Tanaka's snailfish</name>
    <dbReference type="NCBI Taxonomy" id="230148"/>
    <lineage>
        <taxon>Eukaryota</taxon>
        <taxon>Metazoa</taxon>
        <taxon>Chordata</taxon>
        <taxon>Craniata</taxon>
        <taxon>Vertebrata</taxon>
        <taxon>Euteleostomi</taxon>
        <taxon>Actinopterygii</taxon>
        <taxon>Neopterygii</taxon>
        <taxon>Teleostei</taxon>
        <taxon>Neoteleostei</taxon>
        <taxon>Acanthomorphata</taxon>
        <taxon>Eupercaria</taxon>
        <taxon>Perciformes</taxon>
        <taxon>Cottioidei</taxon>
        <taxon>Cottales</taxon>
        <taxon>Liparidae</taxon>
        <taxon>Liparis</taxon>
    </lineage>
</organism>